<dbReference type="InterPro" id="IPR001279">
    <property type="entry name" value="Metallo-B-lactamas"/>
</dbReference>
<dbReference type="InterPro" id="IPR052926">
    <property type="entry name" value="Metallo-beta-lactamase_dom"/>
</dbReference>
<feature type="domain" description="Metallo-beta-lactamase" evidence="1">
    <location>
        <begin position="67"/>
        <end position="193"/>
    </location>
</feature>
<comment type="caution">
    <text evidence="2">The sequence shown here is derived from an EMBL/GenBank/DDBJ whole genome shotgun (WGS) entry which is preliminary data.</text>
</comment>
<sequence length="330" mass="35218">IVLLKAVDSCEVLVLLDNVSDLLSSVPRRVTGEVSNIVGAGASQLAGRCLCCAQWGLSLVIKTTLNGKTHTVLFDSGPEGYAIKRNGDRLGLRFGDIDAAVFSHGHWDHVGGMLTALQLITDANGGHKVPVHVNDGMFVPRAVHKPGGDGEFLPFDDVPSKEQLSAAGAEIVSSDDARTLLDGHFHLSGEIPRRTSYENGLPGHFAQANDGAWLPDPLIRDERWMAVNVAGLGAIVFTACSHAGVVNVLHRAQEELAPVPLWGVMGGFHLSGSASETLIPQTIGDLEQFNLKCFVPGHCTGWRAVHRLVDAFGEEKVVPSAVGQRHLFQA</sequence>
<dbReference type="PANTHER" id="PTHR13754:SF13">
    <property type="entry name" value="METALLO-BETA-LACTAMASE SUPERFAMILY PROTEIN (AFU_ORTHOLOGUE AFUA_3G07630)"/>
    <property type="match status" value="1"/>
</dbReference>
<dbReference type="CDD" id="cd07713">
    <property type="entry name" value="DHPS-like_MBL-fold"/>
    <property type="match status" value="1"/>
</dbReference>
<dbReference type="Pfam" id="PF00753">
    <property type="entry name" value="Lactamase_B"/>
    <property type="match status" value="1"/>
</dbReference>
<dbReference type="Proteomes" id="UP001216674">
    <property type="component" value="Unassembled WGS sequence"/>
</dbReference>
<protein>
    <submittedName>
        <fullName evidence="2">MBL fold metallo-hydrolase</fullName>
    </submittedName>
</protein>
<proteinExistence type="predicted"/>
<dbReference type="PANTHER" id="PTHR13754">
    <property type="entry name" value="METALLO-BETA-LACTAMASE SUPERFAMILY PROTEIN"/>
    <property type="match status" value="1"/>
</dbReference>
<gene>
    <name evidence="2" type="ORF">P3W85_38505</name>
</gene>
<reference evidence="2 3" key="1">
    <citation type="submission" date="2023-03" db="EMBL/GenBank/DDBJ databases">
        <title>Draft assemblies of triclosan tolerant bacteria isolated from returned activated sludge.</title>
        <authorList>
            <person name="Van Hamelsveld S."/>
        </authorList>
    </citation>
    <scope>NUCLEOTIDE SEQUENCE [LARGE SCALE GENOMIC DNA]</scope>
    <source>
        <strain evidence="2 3">GW210010_S58</strain>
    </source>
</reference>
<dbReference type="InterPro" id="IPR036866">
    <property type="entry name" value="RibonucZ/Hydroxyglut_hydro"/>
</dbReference>
<accession>A0ABT6B1N2</accession>
<keyword evidence="3" id="KW-1185">Reference proteome</keyword>
<dbReference type="EMBL" id="JARJLM010000628">
    <property type="protein sequence ID" value="MDF3838786.1"/>
    <property type="molecule type" value="Genomic_DNA"/>
</dbReference>
<feature type="non-terminal residue" evidence="2">
    <location>
        <position position="1"/>
    </location>
</feature>
<organism evidence="2 3">
    <name type="scientific">Cupriavidus basilensis</name>
    <dbReference type="NCBI Taxonomy" id="68895"/>
    <lineage>
        <taxon>Bacteria</taxon>
        <taxon>Pseudomonadati</taxon>
        <taxon>Pseudomonadota</taxon>
        <taxon>Betaproteobacteria</taxon>
        <taxon>Burkholderiales</taxon>
        <taxon>Burkholderiaceae</taxon>
        <taxon>Cupriavidus</taxon>
    </lineage>
</organism>
<dbReference type="RefSeq" id="WP_276268659.1">
    <property type="nucleotide sequence ID" value="NZ_JARJLM010000628.1"/>
</dbReference>
<evidence type="ECO:0000313" key="2">
    <source>
        <dbReference type="EMBL" id="MDF3838786.1"/>
    </source>
</evidence>
<evidence type="ECO:0000259" key="1">
    <source>
        <dbReference type="Pfam" id="PF00753"/>
    </source>
</evidence>
<dbReference type="Gene3D" id="3.60.15.10">
    <property type="entry name" value="Ribonuclease Z/Hydroxyacylglutathione hydrolase-like"/>
    <property type="match status" value="1"/>
</dbReference>
<name>A0ABT6B1N2_9BURK</name>
<dbReference type="SUPFAM" id="SSF56281">
    <property type="entry name" value="Metallo-hydrolase/oxidoreductase"/>
    <property type="match status" value="1"/>
</dbReference>
<evidence type="ECO:0000313" key="3">
    <source>
        <dbReference type="Proteomes" id="UP001216674"/>
    </source>
</evidence>
<dbReference type="InterPro" id="IPR041712">
    <property type="entry name" value="DHPS-like_MBL-fold"/>
</dbReference>